<feature type="region of interest" description="Disordered" evidence="2">
    <location>
        <begin position="52"/>
        <end position="79"/>
    </location>
</feature>
<reference evidence="3" key="1">
    <citation type="submission" date="2021-01" db="EMBL/GenBank/DDBJ databases">
        <authorList>
            <person name="Kaushik A."/>
        </authorList>
    </citation>
    <scope>NUCLEOTIDE SEQUENCE</scope>
    <source>
        <strain evidence="3">Type strain: AG8-Rh-89/</strain>
    </source>
</reference>
<evidence type="ECO:0000313" key="3">
    <source>
        <dbReference type="EMBL" id="CAE6485586.1"/>
    </source>
</evidence>
<feature type="region of interest" description="Disordered" evidence="2">
    <location>
        <begin position="1"/>
        <end position="36"/>
    </location>
</feature>
<sequence length="245" mass="27528">MNTGIDHQEMGTPQYISSSQGNLPHDSRKKRLDLPPTQQLEFLINIPVKRLREDDSTSGSLRRRLSTDGKSSEHMNADPKPSIRLKLLCLPMGGTSKPKTRSTASSANHRDCKQDSRLVGAQDTDDVVPVNPTMTESVTINRELAGSEPGVCLDASLVEFGLRMQLQDSALVDQIHMFSASFFKRMDAGKKACDYRRVKKWSWKSDIFSKKFIIVPVNDHYYLLSWAYVKRHISSTTGTIGILLF</sequence>
<evidence type="ECO:0000256" key="2">
    <source>
        <dbReference type="SAM" id="MobiDB-lite"/>
    </source>
</evidence>
<dbReference type="Gene3D" id="3.40.395.10">
    <property type="entry name" value="Adenoviral Proteinase, Chain A"/>
    <property type="match status" value="1"/>
</dbReference>
<evidence type="ECO:0008006" key="5">
    <source>
        <dbReference type="Google" id="ProtNLM"/>
    </source>
</evidence>
<dbReference type="AlphaFoldDB" id="A0A8H3H7Q1"/>
<comment type="caution">
    <text evidence="3">The sequence shown here is derived from an EMBL/GenBank/DDBJ whole genome shotgun (WGS) entry which is preliminary data.</text>
</comment>
<keyword evidence="1" id="KW-0833">Ubl conjugation pathway</keyword>
<feature type="region of interest" description="Disordered" evidence="2">
    <location>
        <begin position="94"/>
        <end position="113"/>
    </location>
</feature>
<proteinExistence type="predicted"/>
<dbReference type="InterPro" id="IPR051947">
    <property type="entry name" value="Sentrin-specific_protease"/>
</dbReference>
<feature type="compositionally biased region" description="Basic and acidic residues" evidence="2">
    <location>
        <begin position="65"/>
        <end position="77"/>
    </location>
</feature>
<dbReference type="GO" id="GO:0016926">
    <property type="term" value="P:protein desumoylation"/>
    <property type="evidence" value="ECO:0007669"/>
    <property type="project" value="TreeGrafter"/>
</dbReference>
<dbReference type="GO" id="GO:0005634">
    <property type="term" value="C:nucleus"/>
    <property type="evidence" value="ECO:0007669"/>
    <property type="project" value="TreeGrafter"/>
</dbReference>
<dbReference type="Proteomes" id="UP000663850">
    <property type="component" value="Unassembled WGS sequence"/>
</dbReference>
<accession>A0A8H3H7Q1</accession>
<evidence type="ECO:0000256" key="1">
    <source>
        <dbReference type="ARBA" id="ARBA00022786"/>
    </source>
</evidence>
<dbReference type="InterPro" id="IPR038765">
    <property type="entry name" value="Papain-like_cys_pep_sf"/>
</dbReference>
<organism evidence="3 4">
    <name type="scientific">Rhizoctonia solani</name>
    <dbReference type="NCBI Taxonomy" id="456999"/>
    <lineage>
        <taxon>Eukaryota</taxon>
        <taxon>Fungi</taxon>
        <taxon>Dikarya</taxon>
        <taxon>Basidiomycota</taxon>
        <taxon>Agaricomycotina</taxon>
        <taxon>Agaricomycetes</taxon>
        <taxon>Cantharellales</taxon>
        <taxon>Ceratobasidiaceae</taxon>
        <taxon>Rhizoctonia</taxon>
    </lineage>
</organism>
<dbReference type="PANTHER" id="PTHR46896:SF3">
    <property type="entry name" value="FI06413P-RELATED"/>
    <property type="match status" value="1"/>
</dbReference>
<evidence type="ECO:0000313" key="4">
    <source>
        <dbReference type="Proteomes" id="UP000663850"/>
    </source>
</evidence>
<dbReference type="PANTHER" id="PTHR46896">
    <property type="entry name" value="SENTRIN-SPECIFIC PROTEASE"/>
    <property type="match status" value="1"/>
</dbReference>
<dbReference type="GO" id="GO:0005737">
    <property type="term" value="C:cytoplasm"/>
    <property type="evidence" value="ECO:0007669"/>
    <property type="project" value="TreeGrafter"/>
</dbReference>
<dbReference type="SUPFAM" id="SSF54001">
    <property type="entry name" value="Cysteine proteinases"/>
    <property type="match status" value="1"/>
</dbReference>
<gene>
    <name evidence="3" type="ORF">RDB_LOCUS79458</name>
</gene>
<name>A0A8H3H7Q1_9AGAM</name>
<protein>
    <recommendedName>
        <fullName evidence="5">Ubiquitin-like protease family profile domain-containing protein</fullName>
    </recommendedName>
</protein>
<dbReference type="GO" id="GO:0070139">
    <property type="term" value="F:SUMO-specific endopeptidase activity"/>
    <property type="evidence" value="ECO:0007669"/>
    <property type="project" value="TreeGrafter"/>
</dbReference>
<dbReference type="EMBL" id="CAJMWZ010004159">
    <property type="protein sequence ID" value="CAE6485586.1"/>
    <property type="molecule type" value="Genomic_DNA"/>
</dbReference>